<evidence type="ECO:0000256" key="4">
    <source>
        <dbReference type="ARBA" id="ARBA00022737"/>
    </source>
</evidence>
<evidence type="ECO:0000313" key="10">
    <source>
        <dbReference type="RefSeq" id="XP_006823178.1"/>
    </source>
</evidence>
<dbReference type="PRINTS" id="PR00261">
    <property type="entry name" value="LDLRECEPTOR"/>
</dbReference>
<feature type="disulfide bond" evidence="8">
    <location>
        <begin position="138"/>
        <end position="156"/>
    </location>
</feature>
<feature type="disulfide bond" evidence="8">
    <location>
        <begin position="104"/>
        <end position="119"/>
    </location>
</feature>
<dbReference type="GeneID" id="102809930"/>
<protein>
    <submittedName>
        <fullName evidence="10">Low-density lipoprotein receptor-like</fullName>
    </submittedName>
</protein>
<keyword evidence="3" id="KW-0812">Transmembrane</keyword>
<evidence type="ECO:0000256" key="7">
    <source>
        <dbReference type="ARBA" id="ARBA00023157"/>
    </source>
</evidence>
<proteinExistence type="predicted"/>
<dbReference type="InterPro" id="IPR023415">
    <property type="entry name" value="LDLR_class-A_CS"/>
</dbReference>
<evidence type="ECO:0000256" key="6">
    <source>
        <dbReference type="ARBA" id="ARBA00023136"/>
    </source>
</evidence>
<dbReference type="InterPro" id="IPR050685">
    <property type="entry name" value="LDLR"/>
</dbReference>
<dbReference type="Pfam" id="PF00057">
    <property type="entry name" value="Ldl_recept_a"/>
    <property type="match status" value="3"/>
</dbReference>
<feature type="disulfide bond" evidence="8">
    <location>
        <begin position="92"/>
        <end position="110"/>
    </location>
</feature>
<sequence length="352" mass="39287">MIPIPLVCDGYPQCLDGSDELNCEDFDFVCTNGDIVQRFSVCDGHEDCADDSDESGCEPQAKCNEPQFKCTDGSCYNEWSRCDEDGCDLKECKNGMLVPEKEICNGYDGCGDNSDEENCSSISGGYDNDCFRDFMYRCGDENCIAMEQVCDGNPDCANGEDEVNCRHFKCANGQFVSKDSNCTGWNECDDGSDELGCACDESADVRFRCDNGLCKWYYDRCDGHDSCGDNSDEHKYSGVVYVVDDDDTTDDIDEDLQIAIARSCANTTESDSNNSGYGRIMQSMNKDDMSRCLRLTDGIPVLSNIGFYEDDIDEGIVNRKDELVKAIMQYYLIANEIAEINQFEVNNVWSFL</sequence>
<evidence type="ECO:0000256" key="8">
    <source>
        <dbReference type="PROSITE-ProRule" id="PRU00124"/>
    </source>
</evidence>
<organism evidence="9 10">
    <name type="scientific">Saccoglossus kowalevskii</name>
    <name type="common">Acorn worm</name>
    <dbReference type="NCBI Taxonomy" id="10224"/>
    <lineage>
        <taxon>Eukaryota</taxon>
        <taxon>Metazoa</taxon>
        <taxon>Hemichordata</taxon>
        <taxon>Enteropneusta</taxon>
        <taxon>Harrimaniidae</taxon>
        <taxon>Saccoglossus</taxon>
    </lineage>
</organism>
<feature type="disulfide bond" evidence="8">
    <location>
        <begin position="42"/>
        <end position="57"/>
    </location>
</feature>
<dbReference type="PROSITE" id="PS50068">
    <property type="entry name" value="LDLRA_2"/>
    <property type="match status" value="5"/>
</dbReference>
<gene>
    <name evidence="10" type="primary">LOC102809930</name>
</gene>
<keyword evidence="6" id="KW-0472">Membrane</keyword>
<dbReference type="PANTHER" id="PTHR24270">
    <property type="entry name" value="LOW-DENSITY LIPOPROTEIN RECEPTOR-RELATED"/>
    <property type="match status" value="1"/>
</dbReference>
<dbReference type="PROSITE" id="PS01209">
    <property type="entry name" value="LDLRA_1"/>
    <property type="match status" value="1"/>
</dbReference>
<comment type="caution">
    <text evidence="8">Lacks conserved residue(s) required for the propagation of feature annotation.</text>
</comment>
<keyword evidence="9" id="KW-1185">Reference proteome</keyword>
<accession>A0ABM0MT37</accession>
<keyword evidence="4" id="KW-0677">Repeat</keyword>
<dbReference type="InterPro" id="IPR036055">
    <property type="entry name" value="LDL_receptor-like_sf"/>
</dbReference>
<dbReference type="Gene3D" id="4.10.400.10">
    <property type="entry name" value="Low-density Lipoprotein Receptor"/>
    <property type="match status" value="6"/>
</dbReference>
<dbReference type="SMART" id="SM00192">
    <property type="entry name" value="LDLa"/>
    <property type="match status" value="6"/>
</dbReference>
<evidence type="ECO:0000256" key="5">
    <source>
        <dbReference type="ARBA" id="ARBA00022989"/>
    </source>
</evidence>
<feature type="disulfide bond" evidence="8">
    <location>
        <begin position="150"/>
        <end position="165"/>
    </location>
</feature>
<comment type="subcellular location">
    <subcellularLocation>
        <location evidence="2">Endomembrane system</location>
    </subcellularLocation>
    <subcellularLocation>
        <location evidence="1">Membrane</location>
        <topology evidence="1">Single-pass membrane protein</topology>
    </subcellularLocation>
</comment>
<dbReference type="RefSeq" id="XP_006823178.1">
    <property type="nucleotide sequence ID" value="XM_006823115.1"/>
</dbReference>
<keyword evidence="5" id="KW-1133">Transmembrane helix</keyword>
<reference evidence="10" key="1">
    <citation type="submission" date="2025-08" db="UniProtKB">
        <authorList>
            <consortium name="RefSeq"/>
        </authorList>
    </citation>
    <scope>IDENTIFICATION</scope>
    <source>
        <tissue evidence="10">Testes</tissue>
    </source>
</reference>
<name>A0ABM0MT37_SACKO</name>
<dbReference type="InterPro" id="IPR002172">
    <property type="entry name" value="LDrepeatLR_classA_rpt"/>
</dbReference>
<dbReference type="SUPFAM" id="SSF57424">
    <property type="entry name" value="LDL receptor-like module"/>
    <property type="match status" value="6"/>
</dbReference>
<dbReference type="CDD" id="cd00112">
    <property type="entry name" value="LDLa"/>
    <property type="match status" value="6"/>
</dbReference>
<feature type="disulfide bond" evidence="8">
    <location>
        <begin position="182"/>
        <end position="197"/>
    </location>
</feature>
<evidence type="ECO:0000313" key="9">
    <source>
        <dbReference type="Proteomes" id="UP000694865"/>
    </source>
</evidence>
<evidence type="ECO:0000256" key="3">
    <source>
        <dbReference type="ARBA" id="ARBA00022692"/>
    </source>
</evidence>
<feature type="disulfide bond" evidence="8">
    <location>
        <begin position="170"/>
        <end position="188"/>
    </location>
</feature>
<feature type="disulfide bond" evidence="8">
    <location>
        <begin position="30"/>
        <end position="48"/>
    </location>
</feature>
<dbReference type="Proteomes" id="UP000694865">
    <property type="component" value="Unplaced"/>
</dbReference>
<keyword evidence="7 8" id="KW-1015">Disulfide bond</keyword>
<evidence type="ECO:0000256" key="2">
    <source>
        <dbReference type="ARBA" id="ARBA00004308"/>
    </source>
</evidence>
<feature type="disulfide bond" evidence="8">
    <location>
        <begin position="209"/>
        <end position="227"/>
    </location>
</feature>
<evidence type="ECO:0000256" key="1">
    <source>
        <dbReference type="ARBA" id="ARBA00004167"/>
    </source>
</evidence>